<evidence type="ECO:0000256" key="1">
    <source>
        <dbReference type="ARBA" id="ARBA00007100"/>
    </source>
</evidence>
<sequence>MPGGVAVRDDPNLHIIEELASPPDGHVDYTLVQIAIERAANPTFDAKAFNATLDHWVAVVRARVPKDAPPTTVMTALGQVIYQSGPWNDHHPFSYDLDDPFGKIYQNKLVSTYLRTRKGNCVSMPTLLMILGQKLGLTMTLSQAPEHEFARLQDVNGRWFNIEGTSPASWPDSVYIHEMNITQKQIDSGIYLRTTTPHETVAGMLEPLEAVYAHQRRPGDLLGLAMLVVKLDPKNAGGYVNEANAFFLELEHRYLDRHLTPAKLPPEQRADFQALYDSNTRILKRVEAMGWVPPTAAEDKAYLERIERYKATHGG</sequence>
<reference evidence="3 4" key="1">
    <citation type="submission" date="2024-06" db="EMBL/GenBank/DDBJ databases">
        <authorList>
            <person name="Woo H."/>
        </authorList>
    </citation>
    <scope>NUCLEOTIDE SEQUENCE [LARGE SCALE GENOMIC DNA]</scope>
    <source>
        <strain evidence="3 4">S2-g</strain>
    </source>
</reference>
<dbReference type="RefSeq" id="WP_367843521.1">
    <property type="nucleotide sequence ID" value="NZ_JBFOHL010000002.1"/>
</dbReference>
<dbReference type="Proteomes" id="UP001556170">
    <property type="component" value="Unassembled WGS sequence"/>
</dbReference>
<dbReference type="InterPro" id="IPR032698">
    <property type="entry name" value="SirB1_N"/>
</dbReference>
<dbReference type="Pfam" id="PF13369">
    <property type="entry name" value="Transglut_core2"/>
    <property type="match status" value="1"/>
</dbReference>
<organism evidence="3 4">
    <name type="scientific">Rhodanobacter geophilus</name>
    <dbReference type="NCBI Taxonomy" id="3162488"/>
    <lineage>
        <taxon>Bacteria</taxon>
        <taxon>Pseudomonadati</taxon>
        <taxon>Pseudomonadota</taxon>
        <taxon>Gammaproteobacteria</taxon>
        <taxon>Lysobacterales</taxon>
        <taxon>Rhodanobacteraceae</taxon>
        <taxon>Rhodanobacter</taxon>
    </lineage>
</organism>
<keyword evidence="4" id="KW-1185">Reference proteome</keyword>
<dbReference type="EMBL" id="JBFOHL010000002">
    <property type="protein sequence ID" value="MEW9623211.1"/>
    <property type="molecule type" value="Genomic_DNA"/>
</dbReference>
<gene>
    <name evidence="3" type="ORF">ABQJ56_03090</name>
</gene>
<comment type="similarity">
    <text evidence="1">Belongs to the UPF0162 family.</text>
</comment>
<evidence type="ECO:0000259" key="2">
    <source>
        <dbReference type="Pfam" id="PF13369"/>
    </source>
</evidence>
<evidence type="ECO:0000313" key="3">
    <source>
        <dbReference type="EMBL" id="MEW9623211.1"/>
    </source>
</evidence>
<proteinExistence type="inferred from homology"/>
<name>A0ABV3QLN0_9GAMM</name>
<protein>
    <submittedName>
        <fullName evidence="3">Transglutaminase family protein</fullName>
    </submittedName>
</protein>
<accession>A0ABV3QLN0</accession>
<evidence type="ECO:0000313" key="4">
    <source>
        <dbReference type="Proteomes" id="UP001556170"/>
    </source>
</evidence>
<comment type="caution">
    <text evidence="3">The sequence shown here is derived from an EMBL/GenBank/DDBJ whole genome shotgun (WGS) entry which is preliminary data.</text>
</comment>
<feature type="domain" description="Protein SirB1 N-terminal" evidence="2">
    <location>
        <begin position="48"/>
        <end position="162"/>
    </location>
</feature>